<dbReference type="Proteomes" id="UP000237684">
    <property type="component" value="Unassembled WGS sequence"/>
</dbReference>
<organism evidence="2 3">
    <name type="scientific">Abditibacterium utsteinense</name>
    <dbReference type="NCBI Taxonomy" id="1960156"/>
    <lineage>
        <taxon>Bacteria</taxon>
        <taxon>Pseudomonadati</taxon>
        <taxon>Abditibacteriota</taxon>
        <taxon>Abditibacteriia</taxon>
        <taxon>Abditibacteriales</taxon>
        <taxon>Abditibacteriaceae</taxon>
        <taxon>Abditibacterium</taxon>
    </lineage>
</organism>
<proteinExistence type="predicted"/>
<sequence>MGHVLPKSPSKLNLKMCFHNRRRKRPFAFFISFIFCEITNSGAHSTKNEGIQSYNSRRETRH</sequence>
<reference evidence="2 3" key="1">
    <citation type="journal article" date="2018" name="Syst. Appl. Microbiol.">
        <title>Abditibacterium utsteinense sp. nov., the first cultivated member of candidate phylum FBP, isolated from ice-free Antarctic soil samples.</title>
        <authorList>
            <person name="Tahon G."/>
            <person name="Tytgat B."/>
            <person name="Lebbe L."/>
            <person name="Carlier A."/>
            <person name="Willems A."/>
        </authorList>
    </citation>
    <scope>NUCLEOTIDE SEQUENCE [LARGE SCALE GENOMIC DNA]</scope>
    <source>
        <strain evidence="2 3">LMG 29911</strain>
    </source>
</reference>
<accession>A0A2S8SWK2</accession>
<dbReference type="InParanoid" id="A0A2S8SWK2"/>
<dbReference type="EMBL" id="NIGF01000002">
    <property type="protein sequence ID" value="PQV65172.1"/>
    <property type="molecule type" value="Genomic_DNA"/>
</dbReference>
<comment type="caution">
    <text evidence="2">The sequence shown here is derived from an EMBL/GenBank/DDBJ whole genome shotgun (WGS) entry which is preliminary data.</text>
</comment>
<name>A0A2S8SWK2_9BACT</name>
<keyword evidence="3" id="KW-1185">Reference proteome</keyword>
<feature type="compositionally biased region" description="Polar residues" evidence="1">
    <location>
        <begin position="43"/>
        <end position="55"/>
    </location>
</feature>
<gene>
    <name evidence="2" type="ORF">B1R32_102180</name>
</gene>
<feature type="region of interest" description="Disordered" evidence="1">
    <location>
        <begin position="43"/>
        <end position="62"/>
    </location>
</feature>
<protein>
    <submittedName>
        <fullName evidence="2">Uncharacterized protein</fullName>
    </submittedName>
</protein>
<evidence type="ECO:0000313" key="3">
    <source>
        <dbReference type="Proteomes" id="UP000237684"/>
    </source>
</evidence>
<evidence type="ECO:0000256" key="1">
    <source>
        <dbReference type="SAM" id="MobiDB-lite"/>
    </source>
</evidence>
<evidence type="ECO:0000313" key="2">
    <source>
        <dbReference type="EMBL" id="PQV65172.1"/>
    </source>
</evidence>
<dbReference type="AlphaFoldDB" id="A0A2S8SWK2"/>